<keyword evidence="5" id="KW-1185">Reference proteome</keyword>
<dbReference type="KEGG" id="woc:BA177_01285"/>
<evidence type="ECO:0000256" key="2">
    <source>
        <dbReference type="SAM" id="Phobius"/>
    </source>
</evidence>
<dbReference type="Proteomes" id="UP000092695">
    <property type="component" value="Chromosome"/>
</dbReference>
<feature type="region of interest" description="Disordered" evidence="1">
    <location>
        <begin position="889"/>
        <end position="925"/>
    </location>
</feature>
<dbReference type="RefSeq" id="WP_068612045.1">
    <property type="nucleotide sequence ID" value="NZ_CP016268.1"/>
</dbReference>
<keyword evidence="2" id="KW-0472">Membrane</keyword>
<keyword evidence="2" id="KW-1133">Transmembrane helix</keyword>
<evidence type="ECO:0000313" key="4">
    <source>
        <dbReference type="EMBL" id="ANO50035.1"/>
    </source>
</evidence>
<evidence type="ECO:0000259" key="3">
    <source>
        <dbReference type="Pfam" id="PF07916"/>
    </source>
</evidence>
<feature type="compositionally biased region" description="Basic and acidic residues" evidence="1">
    <location>
        <begin position="889"/>
        <end position="908"/>
    </location>
</feature>
<evidence type="ECO:0000256" key="1">
    <source>
        <dbReference type="SAM" id="MobiDB-lite"/>
    </source>
</evidence>
<feature type="domain" description="TraG N-terminal Proteobacteria" evidence="3">
    <location>
        <begin position="4"/>
        <end position="462"/>
    </location>
</feature>
<proteinExistence type="predicted"/>
<organism evidence="4 5">
    <name type="scientific">Woeseia oceani</name>
    <dbReference type="NCBI Taxonomy" id="1548547"/>
    <lineage>
        <taxon>Bacteria</taxon>
        <taxon>Pseudomonadati</taxon>
        <taxon>Pseudomonadota</taxon>
        <taxon>Gammaproteobacteria</taxon>
        <taxon>Woeseiales</taxon>
        <taxon>Woeseiaceae</taxon>
        <taxon>Woeseia</taxon>
    </lineage>
</organism>
<feature type="transmembrane region" description="Helical" evidence="2">
    <location>
        <begin position="28"/>
        <end position="49"/>
    </location>
</feature>
<sequence length="925" mass="96833">MDVITYGGGLQLNALFTALAAFTGTGDFIGAVRLMLLIAIFVISVEIAFTGSLKPAPRLLIAIFVIYAALFSRANVDIIDRVEPANSTSVDDVPAGVAVVAHLASVTSDWFTEAFETSFSLPDDIRYRDNGLLFANRLVEASTEMEFGDQLYARNMSEFMRSCVYYGANAGWFSWDDLMRAPDVWGYISSQGVGGAIFTSYDDGTGPALLPCTTAMTELDNGWAAAIDATVDVFGMRIFREPDVVAANARLLSTLPLAYDYLGTISATGAEIVGQNVMINAMRRSFTSMAADADATAAIQDFAIGQAQAQQRTTYATLGALAARTLPLIKNILEMLVYGLFPIILLFTIVTMYPGKLAIFYGKTLVWLHLWPPLYAILHFVMSVYSADAVTASATIPASVGGAGAGLAVVTQGGIQAVNADMAMMAGYLAWMIPLLSWGIMSAGGFAISQLAAGIGSIAQSAGSTAAGSASTGQINLGNTRLLNSTFFAANQAPQQNTAVGHLTDSASGSVTTHTQGGHAFLSTAKHNVGLSANLSKGIQSSVSERATASLSAANQDMKQFAETSASSFDNAMSFRQDTSSSLSSSQGTSWQFNASVNEKADAIHSGLQQLSETHGISVEDGLRAALVVSAGAKIPLTEIGIKGEAARLGSAKNTALMNDLSQFAEQTNLGESWGQVLQSSESMALSRAGSVGDSDSKSVSASLRSAVEARDSASASLSEARAWETAASSLESNGFAASFDAVAALKSNMVGQEKGFATPGNNSPTWTGGEVNRLFEAADRGDTQAIGILLNEAQRFGAAEGLQLAGVSSGVGGSAAVNTFYKDAGEALDGGGAVRADYGGNAESVLYNEARSRSDLPGQQWALKSDEINARNADQNIKDATDARLQKVRGDIDEDANSARERNDDWRNANIPGAADDWIPGLGN</sequence>
<gene>
    <name evidence="4" type="ORF">BA177_01285</name>
</gene>
<evidence type="ECO:0000313" key="5">
    <source>
        <dbReference type="Proteomes" id="UP000092695"/>
    </source>
</evidence>
<feature type="transmembrane region" description="Helical" evidence="2">
    <location>
        <begin position="335"/>
        <end position="353"/>
    </location>
</feature>
<feature type="transmembrane region" description="Helical" evidence="2">
    <location>
        <begin position="56"/>
        <end position="74"/>
    </location>
</feature>
<feature type="transmembrane region" description="Helical" evidence="2">
    <location>
        <begin position="422"/>
        <end position="441"/>
    </location>
</feature>
<dbReference type="Pfam" id="PF07916">
    <property type="entry name" value="TraG_N"/>
    <property type="match status" value="1"/>
</dbReference>
<feature type="transmembrane region" description="Helical" evidence="2">
    <location>
        <begin position="365"/>
        <end position="385"/>
    </location>
</feature>
<dbReference type="STRING" id="1548547.BA177_01285"/>
<dbReference type="AlphaFoldDB" id="A0A193LBX7"/>
<dbReference type="EMBL" id="CP016268">
    <property type="protein sequence ID" value="ANO50035.1"/>
    <property type="molecule type" value="Genomic_DNA"/>
</dbReference>
<dbReference type="InterPro" id="IPR012931">
    <property type="entry name" value="TraG_N_Proteobacteria"/>
</dbReference>
<keyword evidence="2" id="KW-0812">Transmembrane</keyword>
<reference evidence="4 5" key="1">
    <citation type="submission" date="2016-06" db="EMBL/GenBank/DDBJ databases">
        <title>Complete genome sequence of a deep-branching marine Gamma Proteobacterium Woeseia oceani type strain XK5.</title>
        <authorList>
            <person name="Mu D."/>
            <person name="Du Z."/>
        </authorList>
    </citation>
    <scope>NUCLEOTIDE SEQUENCE [LARGE SCALE GENOMIC DNA]</scope>
    <source>
        <strain evidence="4 5">XK5</strain>
    </source>
</reference>
<accession>A0A193LBX7</accession>
<dbReference type="OrthoDB" id="5555296at2"/>
<protein>
    <recommendedName>
        <fullName evidence="3">TraG N-terminal Proteobacteria domain-containing protein</fullName>
    </recommendedName>
</protein>
<name>A0A193LBX7_9GAMM</name>